<reference evidence="1 2" key="1">
    <citation type="submission" date="2016-11" db="EMBL/GenBank/DDBJ databases">
        <authorList>
            <person name="Jaros S."/>
            <person name="Januszkiewicz K."/>
            <person name="Wedrychowicz H."/>
        </authorList>
    </citation>
    <scope>NUCLEOTIDE SEQUENCE [LARGE SCALE GENOMIC DNA]</scope>
    <source>
        <strain evidence="1 2">DSM 15930</strain>
    </source>
</reference>
<protein>
    <submittedName>
        <fullName evidence="1">Bacteriophage Gp15 protein</fullName>
    </submittedName>
</protein>
<dbReference type="AlphaFoldDB" id="A0A1M7MXZ0"/>
<gene>
    <name evidence="1" type="ORF">SAMN02746066_04075</name>
</gene>
<dbReference type="Pfam" id="PF06854">
    <property type="entry name" value="Phage_Gp15"/>
    <property type="match status" value="1"/>
</dbReference>
<evidence type="ECO:0000313" key="1">
    <source>
        <dbReference type="EMBL" id="SHM95511.1"/>
    </source>
</evidence>
<dbReference type="EMBL" id="FRCP01000023">
    <property type="protein sequence ID" value="SHM95511.1"/>
    <property type="molecule type" value="Genomic_DNA"/>
</dbReference>
<evidence type="ECO:0000313" key="2">
    <source>
        <dbReference type="Proteomes" id="UP000184038"/>
    </source>
</evidence>
<name>A0A1M7MXZ0_9FIRM</name>
<keyword evidence="2" id="KW-1185">Reference proteome</keyword>
<dbReference type="InterPro" id="IPR009660">
    <property type="entry name" value="Phage_A500_Gp15"/>
</dbReference>
<dbReference type="STRING" id="1120996.SAMN02746066_04075"/>
<organism evidence="1 2">
    <name type="scientific">Anaerosporobacter mobilis DSM 15930</name>
    <dbReference type="NCBI Taxonomy" id="1120996"/>
    <lineage>
        <taxon>Bacteria</taxon>
        <taxon>Bacillati</taxon>
        <taxon>Bacillota</taxon>
        <taxon>Clostridia</taxon>
        <taxon>Lachnospirales</taxon>
        <taxon>Lachnospiraceae</taxon>
        <taxon>Anaerosporobacter</taxon>
    </lineage>
</organism>
<accession>A0A1M7MXZ0</accession>
<sequence>MIVSSFQSQYGIRLYSQTFKEMKWDEFSALLKGISPDTPLGKIVEIRSENNKDTLKYFTKQQHKLRNEWRSKNIRKIEMDKKTFDEAMKAWENVFVSMAKR</sequence>
<proteinExistence type="predicted"/>
<dbReference type="Proteomes" id="UP000184038">
    <property type="component" value="Unassembled WGS sequence"/>
</dbReference>
<dbReference type="OrthoDB" id="2660602at2"/>